<gene>
    <name evidence="2" type="ORF">phiNV3_p27</name>
</gene>
<accession>A0A2P0ZLK6</accession>
<keyword evidence="3" id="KW-1185">Reference proteome</keyword>
<dbReference type="EMBL" id="MG845683">
    <property type="protein sequence ID" value="AVH86136.1"/>
    <property type="molecule type" value="Genomic_DNA"/>
</dbReference>
<protein>
    <submittedName>
        <fullName evidence="2">Uncharacterized protein</fullName>
    </submittedName>
</protein>
<organism evidence="2 3">
    <name type="scientific">Pseudomonas phage phiNV3</name>
    <dbReference type="NCBI Taxonomy" id="2079544"/>
    <lineage>
        <taxon>Viruses</taxon>
        <taxon>Duplodnaviria</taxon>
        <taxon>Heunggongvirae</taxon>
        <taxon>Uroviricota</taxon>
        <taxon>Caudoviricetes</taxon>
        <taxon>Autographivirales</taxon>
        <taxon>Autoscriptoviridae</taxon>
        <taxon>Krylovirinae</taxon>
        <taxon>Kirikabuvirus</taxon>
        <taxon>Kirikabuvirus NV3</taxon>
    </lineage>
</organism>
<evidence type="ECO:0000313" key="2">
    <source>
        <dbReference type="EMBL" id="AVH86136.1"/>
    </source>
</evidence>
<sequence>MAGLGRNGRRSDNVSLSGGTGKSAAHPVFFTPEQIAWLENTFPEPLITPETTMERIQNVAGKRELIMAMKARVRAMATVQL</sequence>
<name>A0A2P0ZLK6_9CAUD</name>
<evidence type="ECO:0000313" key="3">
    <source>
        <dbReference type="Proteomes" id="UP000240855"/>
    </source>
</evidence>
<proteinExistence type="predicted"/>
<reference evidence="2 3" key="1">
    <citation type="submission" date="2018-01" db="EMBL/GenBank/DDBJ databases">
        <title>Genome of phiNV3, a phiKMVvirus-like phage infecting Pseudomonas agarici.</title>
        <authorList>
            <person name="Storey N.H."/>
        </authorList>
    </citation>
    <scope>NUCLEOTIDE SEQUENCE [LARGE SCALE GENOMIC DNA]</scope>
</reference>
<dbReference type="Proteomes" id="UP000240855">
    <property type="component" value="Segment"/>
</dbReference>
<feature type="region of interest" description="Disordered" evidence="1">
    <location>
        <begin position="1"/>
        <end position="26"/>
    </location>
</feature>
<evidence type="ECO:0000256" key="1">
    <source>
        <dbReference type="SAM" id="MobiDB-lite"/>
    </source>
</evidence>